<evidence type="ECO:0000313" key="2">
    <source>
        <dbReference type="Proteomes" id="UP000683559"/>
    </source>
</evidence>
<reference evidence="1 2" key="1">
    <citation type="submission" date="2021-06" db="EMBL/GenBank/DDBJ databases">
        <title>Gemonas diversity in paddy soil.</title>
        <authorList>
            <person name="Liu G."/>
        </authorList>
    </citation>
    <scope>NUCLEOTIDE SEQUENCE [LARGE SCALE GENOMIC DNA]</scope>
    <source>
        <strain evidence="1 2">RG2</strain>
    </source>
</reference>
<evidence type="ECO:0008006" key="3">
    <source>
        <dbReference type="Google" id="ProtNLM"/>
    </source>
</evidence>
<evidence type="ECO:0000313" key="1">
    <source>
        <dbReference type="EMBL" id="QXE89977.1"/>
    </source>
</evidence>
<protein>
    <recommendedName>
        <fullName evidence="3">Helix-turn-helix domain-containing protein</fullName>
    </recommendedName>
</protein>
<proteinExistence type="predicted"/>
<organism evidence="1 2">
    <name type="scientific">Geomonas subterranea</name>
    <dbReference type="NCBI Taxonomy" id="2847989"/>
    <lineage>
        <taxon>Bacteria</taxon>
        <taxon>Pseudomonadati</taxon>
        <taxon>Thermodesulfobacteriota</taxon>
        <taxon>Desulfuromonadia</taxon>
        <taxon>Geobacterales</taxon>
        <taxon>Geobacteraceae</taxon>
        <taxon>Geomonas</taxon>
    </lineage>
</organism>
<accession>A0ABX8LD84</accession>
<dbReference type="RefSeq" id="WP_217286642.1">
    <property type="nucleotide sequence ID" value="NZ_CP077683.1"/>
</dbReference>
<dbReference type="EMBL" id="CP077683">
    <property type="protein sequence ID" value="QXE89977.1"/>
    <property type="molecule type" value="Genomic_DNA"/>
</dbReference>
<dbReference type="Proteomes" id="UP000683559">
    <property type="component" value="Chromosome"/>
</dbReference>
<name>A0ABX8LD84_9BACT</name>
<keyword evidence="2" id="KW-1185">Reference proteome</keyword>
<gene>
    <name evidence="1" type="ORF">KP001_16350</name>
</gene>
<sequence length="67" mass="7518">MSKKLLNEKEVAEAIGMSVAWMRSKRVYGGGIPFIKMGDNARASVRYTPEAVEAYMRDRVKNSTSAY</sequence>